<dbReference type="Gene3D" id="1.10.260.40">
    <property type="entry name" value="lambda repressor-like DNA-binding domains"/>
    <property type="match status" value="1"/>
</dbReference>
<dbReference type="RefSeq" id="WP_252767530.1">
    <property type="nucleotide sequence ID" value="NZ_CP097120.1"/>
</dbReference>
<dbReference type="CDD" id="cd00093">
    <property type="entry name" value="HTH_XRE"/>
    <property type="match status" value="1"/>
</dbReference>
<dbReference type="AlphaFoldDB" id="A0A9Q8ZUS2"/>
<evidence type="ECO:0000313" key="2">
    <source>
        <dbReference type="EMBL" id="USS89984.1"/>
    </source>
</evidence>
<dbReference type="InterPro" id="IPR001387">
    <property type="entry name" value="Cro/C1-type_HTH"/>
</dbReference>
<dbReference type="Proteomes" id="UP001055911">
    <property type="component" value="Plasmid p1unnamed"/>
</dbReference>
<reference evidence="2" key="1">
    <citation type="submission" date="2022-05" db="EMBL/GenBank/DDBJ databases">
        <authorList>
            <person name="Oliphant S.A."/>
            <person name="Watson-Haigh N.S."/>
            <person name="Sumby K.M."/>
            <person name="Gardner J.M."/>
            <person name="Jiranek V."/>
        </authorList>
    </citation>
    <scope>NUCLEOTIDE SEQUENCE</scope>
    <source>
        <strain evidence="2">KI4_B1</strain>
        <plasmid evidence="2">p1unnamed</plasmid>
    </source>
</reference>
<keyword evidence="2" id="KW-0614">Plasmid</keyword>
<dbReference type="SUPFAM" id="SSF47413">
    <property type="entry name" value="lambda repressor-like DNA-binding domains"/>
    <property type="match status" value="1"/>
</dbReference>
<dbReference type="PROSITE" id="PS50943">
    <property type="entry name" value="HTH_CROC1"/>
    <property type="match status" value="1"/>
</dbReference>
<dbReference type="SMART" id="SM00530">
    <property type="entry name" value="HTH_XRE"/>
    <property type="match status" value="1"/>
</dbReference>
<geneLocation type="plasmid" evidence="2 3">
    <name>p1unnamed</name>
</geneLocation>
<dbReference type="InterPro" id="IPR010982">
    <property type="entry name" value="Lambda_DNA-bd_dom_sf"/>
</dbReference>
<accession>A0A9Q8ZUS2</accession>
<dbReference type="GO" id="GO:0003677">
    <property type="term" value="F:DNA binding"/>
    <property type="evidence" value="ECO:0007669"/>
    <property type="project" value="InterPro"/>
</dbReference>
<evidence type="ECO:0000259" key="1">
    <source>
        <dbReference type="PROSITE" id="PS50943"/>
    </source>
</evidence>
<keyword evidence="3" id="KW-1185">Reference proteome</keyword>
<protein>
    <submittedName>
        <fullName evidence="2">Helix-turn-helix domain-containing protein</fullName>
    </submittedName>
</protein>
<sequence length="75" mass="8753">MYVKHNSIALMRLERKKRGITEVEMSRRMGLNSAQHYWNIENGKNRLTLEYAALAAKALNVDPSFFICEIVKRKV</sequence>
<evidence type="ECO:0000313" key="3">
    <source>
        <dbReference type="Proteomes" id="UP001055911"/>
    </source>
</evidence>
<dbReference type="EMBL" id="CP097120">
    <property type="protein sequence ID" value="USS89984.1"/>
    <property type="molecule type" value="Genomic_DNA"/>
</dbReference>
<proteinExistence type="predicted"/>
<dbReference type="Pfam" id="PF01381">
    <property type="entry name" value="HTH_3"/>
    <property type="match status" value="1"/>
</dbReference>
<name>A0A9Q8ZUS2_9LACO</name>
<gene>
    <name evidence="2" type="ORF">M3M40_07290</name>
</gene>
<organism evidence="2 3">
    <name type="scientific">Fructilactobacillus cliffordii</name>
    <dbReference type="NCBI Taxonomy" id="2940299"/>
    <lineage>
        <taxon>Bacteria</taxon>
        <taxon>Bacillati</taxon>
        <taxon>Bacillota</taxon>
        <taxon>Bacilli</taxon>
        <taxon>Lactobacillales</taxon>
        <taxon>Lactobacillaceae</taxon>
        <taxon>Fructilactobacillus</taxon>
    </lineage>
</organism>
<feature type="domain" description="HTH cro/C1-type" evidence="1">
    <location>
        <begin position="11"/>
        <end position="66"/>
    </location>
</feature>